<dbReference type="AlphaFoldDB" id="A0A2P5CBU2"/>
<dbReference type="Proteomes" id="UP000237105">
    <property type="component" value="Unassembled WGS sequence"/>
</dbReference>
<dbReference type="SUPFAM" id="SSF52200">
    <property type="entry name" value="Toll/Interleukin receptor TIR domain"/>
    <property type="match status" value="1"/>
</dbReference>
<evidence type="ECO:0000256" key="1">
    <source>
        <dbReference type="ARBA" id="ARBA00023027"/>
    </source>
</evidence>
<keyword evidence="4" id="KW-1185">Reference proteome</keyword>
<dbReference type="EMBL" id="JXTB01000148">
    <property type="protein sequence ID" value="PON58529.1"/>
    <property type="molecule type" value="Genomic_DNA"/>
</dbReference>
<evidence type="ECO:0000313" key="4">
    <source>
        <dbReference type="Proteomes" id="UP000237105"/>
    </source>
</evidence>
<dbReference type="InterPro" id="IPR035897">
    <property type="entry name" value="Toll_tir_struct_dom_sf"/>
</dbReference>
<protein>
    <submittedName>
        <fullName evidence="3">TIR domain containing protein</fullName>
    </submittedName>
</protein>
<dbReference type="Pfam" id="PF01582">
    <property type="entry name" value="TIR"/>
    <property type="match status" value="1"/>
</dbReference>
<dbReference type="STRING" id="3476.A0A2P5CBU2"/>
<comment type="caution">
    <text evidence="3">The sequence shown here is derived from an EMBL/GenBank/DDBJ whole genome shotgun (WGS) entry which is preliminary data.</text>
</comment>
<evidence type="ECO:0000313" key="3">
    <source>
        <dbReference type="EMBL" id="PON58529.1"/>
    </source>
</evidence>
<organism evidence="3 4">
    <name type="scientific">Parasponia andersonii</name>
    <name type="common">Sponia andersonii</name>
    <dbReference type="NCBI Taxonomy" id="3476"/>
    <lineage>
        <taxon>Eukaryota</taxon>
        <taxon>Viridiplantae</taxon>
        <taxon>Streptophyta</taxon>
        <taxon>Embryophyta</taxon>
        <taxon>Tracheophyta</taxon>
        <taxon>Spermatophyta</taxon>
        <taxon>Magnoliopsida</taxon>
        <taxon>eudicotyledons</taxon>
        <taxon>Gunneridae</taxon>
        <taxon>Pentapetalae</taxon>
        <taxon>rosids</taxon>
        <taxon>fabids</taxon>
        <taxon>Rosales</taxon>
        <taxon>Cannabaceae</taxon>
        <taxon>Parasponia</taxon>
    </lineage>
</organism>
<reference evidence="4" key="1">
    <citation type="submission" date="2016-06" db="EMBL/GenBank/DDBJ databases">
        <title>Parallel loss of symbiosis genes in relatives of nitrogen-fixing non-legume Parasponia.</title>
        <authorList>
            <person name="Van Velzen R."/>
            <person name="Holmer R."/>
            <person name="Bu F."/>
            <person name="Rutten L."/>
            <person name="Van Zeijl A."/>
            <person name="Liu W."/>
            <person name="Santuari L."/>
            <person name="Cao Q."/>
            <person name="Sharma T."/>
            <person name="Shen D."/>
            <person name="Roswanjaya Y."/>
            <person name="Wardhani T."/>
            <person name="Kalhor M.S."/>
            <person name="Jansen J."/>
            <person name="Van den Hoogen J."/>
            <person name="Gungor B."/>
            <person name="Hartog M."/>
            <person name="Hontelez J."/>
            <person name="Verver J."/>
            <person name="Yang W.-C."/>
            <person name="Schijlen E."/>
            <person name="Repin R."/>
            <person name="Schilthuizen M."/>
            <person name="Schranz E."/>
            <person name="Heidstra R."/>
            <person name="Miyata K."/>
            <person name="Fedorova E."/>
            <person name="Kohlen W."/>
            <person name="Bisseling T."/>
            <person name="Smit S."/>
            <person name="Geurts R."/>
        </authorList>
    </citation>
    <scope>NUCLEOTIDE SEQUENCE [LARGE SCALE GENOMIC DNA]</scope>
    <source>
        <strain evidence="4">cv. WU1-14</strain>
    </source>
</reference>
<proteinExistence type="predicted"/>
<dbReference type="PANTHER" id="PTHR32009">
    <property type="entry name" value="TMV RESISTANCE PROTEIN N-LIKE"/>
    <property type="match status" value="1"/>
</dbReference>
<feature type="domain" description="TIR" evidence="2">
    <location>
        <begin position="1"/>
        <end position="146"/>
    </location>
</feature>
<evidence type="ECO:0000259" key="2">
    <source>
        <dbReference type="PROSITE" id="PS50104"/>
    </source>
</evidence>
<keyword evidence="1" id="KW-0520">NAD</keyword>
<feature type="non-terminal residue" evidence="3">
    <location>
        <position position="1"/>
    </location>
</feature>
<accession>A0A2P5CBU2</accession>
<name>A0A2P5CBU2_PARAD</name>
<dbReference type="Gene3D" id="3.40.50.10140">
    <property type="entry name" value="Toll/interleukin-1 receptor homology (TIR) domain"/>
    <property type="match status" value="1"/>
</dbReference>
<dbReference type="GO" id="GO:0007165">
    <property type="term" value="P:signal transduction"/>
    <property type="evidence" value="ECO:0007669"/>
    <property type="project" value="InterPro"/>
</dbReference>
<dbReference type="PANTHER" id="PTHR32009:SF159">
    <property type="entry name" value="TIR DOMAIN-CONTAINING PROTEIN"/>
    <property type="match status" value="1"/>
</dbReference>
<dbReference type="FunFam" id="3.40.50.10140:FF:000007">
    <property type="entry name" value="Disease resistance protein (TIR-NBS-LRR class)"/>
    <property type="match status" value="1"/>
</dbReference>
<dbReference type="SMART" id="SM00255">
    <property type="entry name" value="TIR"/>
    <property type="match status" value="1"/>
</dbReference>
<gene>
    <name evidence="3" type="ORF">PanWU01x14_165600</name>
</gene>
<dbReference type="InterPro" id="IPR000157">
    <property type="entry name" value="TIR_dom"/>
</dbReference>
<sequence length="146" mass="16960">FLSFRGDDTRYSFVSHLYAALVRNKIKTYKDDENLKRGHEISDAILQAIHESKLYVVIFSENYASSTWCLDELVHILQCKERNKQIVIPVFYHVDPAHVRKQLGNFGRAFLEVEKRFNDKIEKVKAWRAALSTAANLSGWDSSVKR</sequence>
<dbReference type="PROSITE" id="PS50104">
    <property type="entry name" value="TIR"/>
    <property type="match status" value="1"/>
</dbReference>
<dbReference type="OrthoDB" id="1905256at2759"/>